<accession>A0A1T5CJ91</accession>
<feature type="transmembrane region" description="Helical" evidence="8">
    <location>
        <begin position="160"/>
        <end position="182"/>
    </location>
</feature>
<comment type="subcellular location">
    <subcellularLocation>
        <location evidence="1">Cell membrane</location>
        <topology evidence="1">Multi-pass membrane protein</topology>
    </subcellularLocation>
</comment>
<feature type="transmembrane region" description="Helical" evidence="8">
    <location>
        <begin position="189"/>
        <end position="207"/>
    </location>
</feature>
<keyword evidence="5 8" id="KW-1133">Transmembrane helix</keyword>
<evidence type="ECO:0000313" key="10">
    <source>
        <dbReference type="Proteomes" id="UP000191112"/>
    </source>
</evidence>
<dbReference type="STRING" id="619805.SAMN05660477_00106"/>
<dbReference type="OrthoDB" id="1070018at2"/>
<feature type="transmembrane region" description="Helical" evidence="8">
    <location>
        <begin position="118"/>
        <end position="148"/>
    </location>
</feature>
<dbReference type="EMBL" id="FUYZ01000001">
    <property type="protein sequence ID" value="SKB59532.1"/>
    <property type="molecule type" value="Genomic_DNA"/>
</dbReference>
<comment type="similarity">
    <text evidence="7">Belongs to the glycosyltransferase 87 family.</text>
</comment>
<organism evidence="9 10">
    <name type="scientific">Soonwooa buanensis</name>
    <dbReference type="NCBI Taxonomy" id="619805"/>
    <lineage>
        <taxon>Bacteria</taxon>
        <taxon>Pseudomonadati</taxon>
        <taxon>Bacteroidota</taxon>
        <taxon>Flavobacteriia</taxon>
        <taxon>Flavobacteriales</taxon>
        <taxon>Weeksellaceae</taxon>
        <taxon>Chryseobacterium group</taxon>
        <taxon>Soonwooa</taxon>
    </lineage>
</organism>
<feature type="transmembrane region" description="Helical" evidence="8">
    <location>
        <begin position="255"/>
        <end position="274"/>
    </location>
</feature>
<dbReference type="GO" id="GO:0005886">
    <property type="term" value="C:plasma membrane"/>
    <property type="evidence" value="ECO:0007669"/>
    <property type="project" value="UniProtKB-SubCell"/>
</dbReference>
<dbReference type="GO" id="GO:0016758">
    <property type="term" value="F:hexosyltransferase activity"/>
    <property type="evidence" value="ECO:0007669"/>
    <property type="project" value="InterPro"/>
</dbReference>
<feature type="transmembrane region" description="Helical" evidence="8">
    <location>
        <begin position="281"/>
        <end position="298"/>
    </location>
</feature>
<sequence length="390" mass="44569">MKTKFLNFISNPKYIGIIYIIVSAASALSKYKRGPGAYNNYLIFKNVFFNTLKERNLYAHYPDLYFDCNHYGIIFSALIAPFAIMPDWMGITLWNVANTLVFLFAVKSLPFASKNKAFFLWLCLQEFITASVSLQFNVALTGLLILSATYIYKEKEVKSALAIALGIFVKIYGIVGLSAFFFIKNKVKFIVALAVFCILFFLIPMVYSSPHFGVQAYIDWFTELKLKNGHNQVLDSYQDISVMGLVRRLLQDASISNLTFMAVGLPLFALPYIRIKQYQHLAFKLLILASTLLFTVLFSSGSESPTYIIAVPGVMIWFLIQKEKKPIDIALLVFVLLLTCFSNSDLFPKFIKENYIFKYSLKALPCTVVWLRIIYELMTKNFETDYKVTS</sequence>
<name>A0A1T5CJ91_9FLAO</name>
<reference evidence="9 10" key="1">
    <citation type="submission" date="2017-02" db="EMBL/GenBank/DDBJ databases">
        <authorList>
            <person name="Peterson S.W."/>
        </authorList>
    </citation>
    <scope>NUCLEOTIDE SEQUENCE [LARGE SCALE GENOMIC DNA]</scope>
    <source>
        <strain evidence="9 10">DSM 22323</strain>
    </source>
</reference>
<keyword evidence="10" id="KW-1185">Reference proteome</keyword>
<evidence type="ECO:0008006" key="11">
    <source>
        <dbReference type="Google" id="ProtNLM"/>
    </source>
</evidence>
<gene>
    <name evidence="9" type="ORF">SAMN05660477_00106</name>
</gene>
<feature type="transmembrane region" description="Helical" evidence="8">
    <location>
        <begin position="12"/>
        <end position="31"/>
    </location>
</feature>
<protein>
    <recommendedName>
        <fullName evidence="11">DUF2029 domain-containing protein</fullName>
    </recommendedName>
</protein>
<feature type="transmembrane region" description="Helical" evidence="8">
    <location>
        <begin position="327"/>
        <end position="344"/>
    </location>
</feature>
<evidence type="ECO:0000256" key="4">
    <source>
        <dbReference type="ARBA" id="ARBA00022692"/>
    </source>
</evidence>
<keyword evidence="2" id="KW-1003">Cell membrane</keyword>
<keyword evidence="6 8" id="KW-0472">Membrane</keyword>
<evidence type="ECO:0000256" key="8">
    <source>
        <dbReference type="SAM" id="Phobius"/>
    </source>
</evidence>
<evidence type="ECO:0000256" key="1">
    <source>
        <dbReference type="ARBA" id="ARBA00004651"/>
    </source>
</evidence>
<dbReference type="Pfam" id="PF09594">
    <property type="entry name" value="GT87"/>
    <property type="match status" value="1"/>
</dbReference>
<dbReference type="Proteomes" id="UP000191112">
    <property type="component" value="Unassembled WGS sequence"/>
</dbReference>
<evidence type="ECO:0000256" key="2">
    <source>
        <dbReference type="ARBA" id="ARBA00022475"/>
    </source>
</evidence>
<evidence type="ECO:0000256" key="7">
    <source>
        <dbReference type="ARBA" id="ARBA00024033"/>
    </source>
</evidence>
<evidence type="ECO:0000256" key="3">
    <source>
        <dbReference type="ARBA" id="ARBA00022679"/>
    </source>
</evidence>
<feature type="transmembrane region" description="Helical" evidence="8">
    <location>
        <begin position="88"/>
        <end position="106"/>
    </location>
</feature>
<keyword evidence="3" id="KW-0808">Transferase</keyword>
<dbReference type="InterPro" id="IPR018584">
    <property type="entry name" value="GT87"/>
</dbReference>
<evidence type="ECO:0000256" key="6">
    <source>
        <dbReference type="ARBA" id="ARBA00023136"/>
    </source>
</evidence>
<evidence type="ECO:0000313" key="9">
    <source>
        <dbReference type="EMBL" id="SKB59532.1"/>
    </source>
</evidence>
<dbReference type="RefSeq" id="WP_079665439.1">
    <property type="nucleotide sequence ID" value="NZ_FUYZ01000001.1"/>
</dbReference>
<dbReference type="AlphaFoldDB" id="A0A1T5CJ91"/>
<keyword evidence="4 8" id="KW-0812">Transmembrane</keyword>
<proteinExistence type="inferred from homology"/>
<evidence type="ECO:0000256" key="5">
    <source>
        <dbReference type="ARBA" id="ARBA00022989"/>
    </source>
</evidence>